<evidence type="ECO:0000313" key="5">
    <source>
        <dbReference type="Proteomes" id="UP001141336"/>
    </source>
</evidence>
<evidence type="ECO:0000256" key="1">
    <source>
        <dbReference type="ARBA" id="ARBA00007458"/>
    </source>
</evidence>
<name>A0ABT4ILT7_9EURY</name>
<organism evidence="4 5">
    <name type="scientific">Methanocorpusculum vombati</name>
    <dbReference type="NCBI Taxonomy" id="3002864"/>
    <lineage>
        <taxon>Archaea</taxon>
        <taxon>Methanobacteriati</taxon>
        <taxon>Methanobacteriota</taxon>
        <taxon>Stenosarchaea group</taxon>
        <taxon>Methanomicrobia</taxon>
        <taxon>Methanomicrobiales</taxon>
        <taxon>Methanocorpusculaceae</taxon>
        <taxon>Methanocorpusculum</taxon>
    </lineage>
</organism>
<reference evidence="4" key="1">
    <citation type="submission" date="2022-12" db="EMBL/GenBank/DDBJ databases">
        <title>Isolation and characterisation of novel Methanocorpusculum spp. from native Australian herbivores indicates the genus is ancestrally host-associated.</title>
        <authorList>
            <person name="Volmer J.G."/>
            <person name="Soo R.M."/>
            <person name="Evans P.N."/>
            <person name="Hoedt E.C."/>
            <person name="Astorga Alsina A.L."/>
            <person name="Woodcroft B.J."/>
            <person name="Tyson G.W."/>
            <person name="Hugenholtz P."/>
            <person name="Morrison M."/>
        </authorList>
    </citation>
    <scope>NUCLEOTIDE SEQUENCE</scope>
    <source>
        <strain evidence="4">CW153</strain>
    </source>
</reference>
<evidence type="ECO:0000313" key="4">
    <source>
        <dbReference type="EMBL" id="MCZ0862701.1"/>
    </source>
</evidence>
<dbReference type="InterPro" id="IPR007562">
    <property type="entry name" value="Transglutaminase-like_domain"/>
</dbReference>
<dbReference type="EMBL" id="JAPTGC010000006">
    <property type="protein sequence ID" value="MCZ0862701.1"/>
    <property type="molecule type" value="Genomic_DNA"/>
</dbReference>
<dbReference type="Gene3D" id="3.10.620.30">
    <property type="match status" value="1"/>
</dbReference>
<comment type="similarity">
    <text evidence="1">Belongs to the UPF0252 family.</text>
</comment>
<gene>
    <name evidence="4" type="ORF">O0S09_05450</name>
</gene>
<feature type="domain" description="Transglutaminase-like" evidence="3">
    <location>
        <begin position="108"/>
        <end position="180"/>
    </location>
</feature>
<dbReference type="Proteomes" id="UP001141336">
    <property type="component" value="Unassembled WGS sequence"/>
</dbReference>
<proteinExistence type="inferred from homology"/>
<dbReference type="Pfam" id="PF04473">
    <property type="entry name" value="DUF553"/>
    <property type="match status" value="1"/>
</dbReference>
<evidence type="ECO:0000256" key="2">
    <source>
        <dbReference type="SAM" id="Coils"/>
    </source>
</evidence>
<evidence type="ECO:0000259" key="3">
    <source>
        <dbReference type="Pfam" id="PF04473"/>
    </source>
</evidence>
<feature type="coiled-coil region" evidence="2">
    <location>
        <begin position="270"/>
        <end position="297"/>
    </location>
</feature>
<accession>A0ABT4ILT7</accession>
<keyword evidence="2" id="KW-0175">Coiled coil</keyword>
<comment type="caution">
    <text evidence="4">The sequence shown here is derived from an EMBL/GenBank/DDBJ whole genome shotgun (WGS) entry which is preliminary data.</text>
</comment>
<dbReference type="RefSeq" id="WP_268922958.1">
    <property type="nucleotide sequence ID" value="NZ_JAPTGC010000006.1"/>
</dbReference>
<keyword evidence="5" id="KW-1185">Reference proteome</keyword>
<protein>
    <recommendedName>
        <fullName evidence="3">Transglutaminase-like domain-containing protein</fullName>
    </recommendedName>
</protein>
<sequence length="365" mass="40215">MRRAKNVQYPALILSSVAGEITVRLTFPFRHLNHSFTIAVPRVLYEGARSSGKTARVPAGIGDAWLAGYYTAFTSDPALVPFYRILLSELRNIRSSQNYDDDAYLELIAAFVQSIPYDTEKVAAIDRAPRFPVETVVDGRGICSDKSLLLAGLLAHEGYAAAVLHFTPENHLAVGIPVPDGYDFRGCGCAVIESTALGYVGDAEGTFPSGDGRVRTLASRPKVFFVGHGSKRYGSIAEVSRILSVRSALREKLAEDGSFVREIRSKEATISRIREELSASRTRIEVLEAETAELSKDAGEFAAAYAVYKKAVEDHNAGVVLLAGKIRRYNQLVDEYNRLAEALAFLQHNRLDRPAVFARIRYLRI</sequence>